<dbReference type="PANTHER" id="PTHR46481">
    <property type="entry name" value="ZINC FINGER BED DOMAIN-CONTAINING PROTEIN 4"/>
    <property type="match status" value="1"/>
</dbReference>
<dbReference type="HOGENOM" id="CLU_009123_10_1_1"/>
<feature type="region of interest" description="Disordered" evidence="6">
    <location>
        <begin position="608"/>
        <end position="627"/>
    </location>
</feature>
<evidence type="ECO:0000256" key="6">
    <source>
        <dbReference type="SAM" id="MobiDB-lite"/>
    </source>
</evidence>
<evidence type="ECO:0000256" key="4">
    <source>
        <dbReference type="ARBA" id="ARBA00022833"/>
    </source>
</evidence>
<evidence type="ECO:0000313" key="9">
    <source>
        <dbReference type="Proteomes" id="UP000028045"/>
    </source>
</evidence>
<dbReference type="GO" id="GO:0005634">
    <property type="term" value="C:nucleus"/>
    <property type="evidence" value="ECO:0007669"/>
    <property type="project" value="UniProtKB-SubCell"/>
</dbReference>
<dbReference type="GO" id="GO:0046983">
    <property type="term" value="F:protein dimerization activity"/>
    <property type="evidence" value="ECO:0007669"/>
    <property type="project" value="InterPro"/>
</dbReference>
<dbReference type="SUPFAM" id="SSF53098">
    <property type="entry name" value="Ribonuclease H-like"/>
    <property type="match status" value="1"/>
</dbReference>
<comment type="subcellular location">
    <subcellularLocation>
        <location evidence="1">Nucleus</location>
    </subcellularLocation>
</comment>
<evidence type="ECO:0000313" key="8">
    <source>
        <dbReference type="EMBL" id="KEY70359.1"/>
    </source>
</evidence>
<keyword evidence="5" id="KW-0539">Nucleus</keyword>
<feature type="domain" description="HAT C-terminal dimerisation" evidence="7">
    <location>
        <begin position="653"/>
        <end position="731"/>
    </location>
</feature>
<dbReference type="InterPro" id="IPR008906">
    <property type="entry name" value="HATC_C_dom"/>
</dbReference>
<dbReference type="Proteomes" id="UP000028045">
    <property type="component" value="Unassembled WGS sequence"/>
</dbReference>
<dbReference type="AlphaFoldDB" id="A0A084AYI0"/>
<evidence type="ECO:0000256" key="3">
    <source>
        <dbReference type="ARBA" id="ARBA00022771"/>
    </source>
</evidence>
<name>A0A084AYI0_STACB</name>
<evidence type="ECO:0000256" key="2">
    <source>
        <dbReference type="ARBA" id="ARBA00022723"/>
    </source>
</evidence>
<evidence type="ECO:0000259" key="7">
    <source>
        <dbReference type="Pfam" id="PF05699"/>
    </source>
</evidence>
<sequence length="759" mass="86949">MLSAHSLTCEYGRATWETLSSSRKHRILQSDPPTREVSDDHDSVLELQVAASKRPRLEPVTKAKAQRAKELALAYIIDTDQPFSAFSNKYMKELLNLFEPALAAQLALGRTSFREDLPKLFERKRAEIKADLRDALSTVHLSFDLWASPNRHAMIGVFGHYIDKNQQQQNRLLALQRQAGAHSGENIAKTLKKVIDEWGLHMERAVIVSDNAANNDTALEALFEELDLVMDEDEVKARRIRCFGHVLNLIAKAFLYGFDADAFDEVDIVDAEADFQQWRKNSPVAKLHNIVKYIRSSPQRSGVLKDVATQLEAEFNFEDSTADLEVISNNETRWNSTYLMIERAMRKQHDIVGFLAQEAHGGNSLPREYCLEANDWKLLSEIMHILEPLYELTMQTQGNGKGSSLGKLWQVLTGMEYLLEHLEDWKQHYDLITIETIANSMTQGHSEDPADDAILNPSLPANRRGGRPVRSRKLPARLEGYEVNRTSSRHQQSQQLQFNEDALWNLPAFVQDEYTRPWARGVSEREGMAVIERRYISASIQCAWAKLNTYYTKLADSPLFAASVILHPEYSLTYLEDVWNADFQLQWIRDAKRDLRVHLERWYTPNHSKPAHQLRPSAPRGPKSEKSRWRGWLDARRRRLLEQQREPDTLLGELDAYYKTKLEATDDPIGWWCKHKSEYPALSQLALDILAIPAMAADCERVFSLSKLAMTSQRQSMHPETLEFLQCLKNWSRTRGIRLGNLLADPINKECAEDFGGLG</sequence>
<keyword evidence="2" id="KW-0479">Metal-binding</keyword>
<dbReference type="InterPro" id="IPR012337">
    <property type="entry name" value="RNaseH-like_sf"/>
</dbReference>
<dbReference type="PANTHER" id="PTHR46481:SF10">
    <property type="entry name" value="ZINC FINGER BED DOMAIN-CONTAINING PROTEIN 39"/>
    <property type="match status" value="1"/>
</dbReference>
<proteinExistence type="predicted"/>
<protein>
    <recommendedName>
        <fullName evidence="7">HAT C-terminal dimerisation domain-containing protein</fullName>
    </recommendedName>
</protein>
<dbReference type="Pfam" id="PF05699">
    <property type="entry name" value="Dimer_Tnp_hAT"/>
    <property type="match status" value="1"/>
</dbReference>
<keyword evidence="9" id="KW-1185">Reference proteome</keyword>
<keyword evidence="3" id="KW-0863">Zinc-finger</keyword>
<evidence type="ECO:0000256" key="1">
    <source>
        <dbReference type="ARBA" id="ARBA00004123"/>
    </source>
</evidence>
<dbReference type="GO" id="GO:0008270">
    <property type="term" value="F:zinc ion binding"/>
    <property type="evidence" value="ECO:0007669"/>
    <property type="project" value="UniProtKB-KW"/>
</dbReference>
<dbReference type="OrthoDB" id="5062167at2759"/>
<dbReference type="EMBL" id="KL648447">
    <property type="protein sequence ID" value="KEY70359.1"/>
    <property type="molecule type" value="Genomic_DNA"/>
</dbReference>
<organism evidence="8 9">
    <name type="scientific">Stachybotrys chartarum (strain CBS 109288 / IBT 7711)</name>
    <name type="common">Toxic black mold</name>
    <name type="synonym">Stilbospora chartarum</name>
    <dbReference type="NCBI Taxonomy" id="1280523"/>
    <lineage>
        <taxon>Eukaryota</taxon>
        <taxon>Fungi</taxon>
        <taxon>Dikarya</taxon>
        <taxon>Ascomycota</taxon>
        <taxon>Pezizomycotina</taxon>
        <taxon>Sordariomycetes</taxon>
        <taxon>Hypocreomycetidae</taxon>
        <taxon>Hypocreales</taxon>
        <taxon>Stachybotryaceae</taxon>
        <taxon>Stachybotrys</taxon>
    </lineage>
</organism>
<reference evidence="8 9" key="1">
    <citation type="journal article" date="2014" name="BMC Genomics">
        <title>Comparative genome sequencing reveals chemotype-specific gene clusters in the toxigenic black mold Stachybotrys.</title>
        <authorList>
            <person name="Semeiks J."/>
            <person name="Borek D."/>
            <person name="Otwinowski Z."/>
            <person name="Grishin N.V."/>
        </authorList>
    </citation>
    <scope>NUCLEOTIDE SEQUENCE [LARGE SCALE GENOMIC DNA]</scope>
    <source>
        <strain evidence="9">CBS 109288 / IBT 7711</strain>
    </source>
</reference>
<keyword evidence="4" id="KW-0862">Zinc</keyword>
<evidence type="ECO:0000256" key="5">
    <source>
        <dbReference type="ARBA" id="ARBA00023242"/>
    </source>
</evidence>
<dbReference type="InterPro" id="IPR052035">
    <property type="entry name" value="ZnF_BED_domain_contain"/>
</dbReference>
<gene>
    <name evidence="8" type="ORF">S7711_10267</name>
</gene>
<accession>A0A084AYI0</accession>